<evidence type="ECO:0000256" key="2">
    <source>
        <dbReference type="ARBA" id="ARBA00022448"/>
    </source>
</evidence>
<dbReference type="AlphaFoldDB" id="E4KNW3"/>
<dbReference type="Gene3D" id="3.10.105.10">
    <property type="entry name" value="Dipeptide-binding Protein, Domain 3"/>
    <property type="match status" value="1"/>
</dbReference>
<dbReference type="RefSeq" id="WP_006418257.1">
    <property type="nucleotide sequence ID" value="NZ_AENN01000015.1"/>
</dbReference>
<dbReference type="Gene3D" id="3.40.190.10">
    <property type="entry name" value="Periplasmic binding protein-like II"/>
    <property type="match status" value="1"/>
</dbReference>
<dbReference type="eggNOG" id="COG0747">
    <property type="taxonomic scope" value="Bacteria"/>
</dbReference>
<organism evidence="6 7">
    <name type="scientific">Eremococcus coleocola ACS-139-V-Col8</name>
    <dbReference type="NCBI Taxonomy" id="908337"/>
    <lineage>
        <taxon>Bacteria</taxon>
        <taxon>Bacillati</taxon>
        <taxon>Bacillota</taxon>
        <taxon>Bacilli</taxon>
        <taxon>Lactobacillales</taxon>
        <taxon>Aerococcaceae</taxon>
        <taxon>Eremococcus</taxon>
    </lineage>
</organism>
<dbReference type="InterPro" id="IPR030678">
    <property type="entry name" value="Peptide/Ni-bd"/>
</dbReference>
<dbReference type="GO" id="GO:0042597">
    <property type="term" value="C:periplasmic space"/>
    <property type="evidence" value="ECO:0007669"/>
    <property type="project" value="UniProtKB-ARBA"/>
</dbReference>
<evidence type="ECO:0000313" key="7">
    <source>
        <dbReference type="Proteomes" id="UP000005990"/>
    </source>
</evidence>
<dbReference type="CDD" id="cd08510">
    <property type="entry name" value="PBP2_Lactococcal_OppA_like"/>
    <property type="match status" value="1"/>
</dbReference>
<name>E4KNW3_9LACT</name>
<dbReference type="GO" id="GO:0015833">
    <property type="term" value="P:peptide transport"/>
    <property type="evidence" value="ECO:0007669"/>
    <property type="project" value="TreeGrafter"/>
</dbReference>
<feature type="signal peptide" evidence="4">
    <location>
        <begin position="1"/>
        <end position="26"/>
    </location>
</feature>
<evidence type="ECO:0000256" key="4">
    <source>
        <dbReference type="SAM" id="SignalP"/>
    </source>
</evidence>
<accession>E4KNW3</accession>
<dbReference type="PIRSF" id="PIRSF002741">
    <property type="entry name" value="MppA"/>
    <property type="match status" value="1"/>
</dbReference>
<dbReference type="Proteomes" id="UP000005990">
    <property type="component" value="Unassembled WGS sequence"/>
</dbReference>
<evidence type="ECO:0000313" key="6">
    <source>
        <dbReference type="EMBL" id="EFR31054.1"/>
    </source>
</evidence>
<feature type="chain" id="PRO_5038739280" evidence="4">
    <location>
        <begin position="27"/>
        <end position="589"/>
    </location>
</feature>
<keyword evidence="3 4" id="KW-0732">Signal</keyword>
<proteinExistence type="inferred from homology"/>
<dbReference type="STRING" id="908337.HMPREF9257_1245"/>
<dbReference type="SUPFAM" id="SSF53850">
    <property type="entry name" value="Periplasmic binding protein-like II"/>
    <property type="match status" value="1"/>
</dbReference>
<dbReference type="PANTHER" id="PTHR30290:SF9">
    <property type="entry name" value="OLIGOPEPTIDE-BINDING PROTEIN APPA"/>
    <property type="match status" value="1"/>
</dbReference>
<keyword evidence="2" id="KW-0813">Transport</keyword>
<dbReference type="GO" id="GO:1904680">
    <property type="term" value="F:peptide transmembrane transporter activity"/>
    <property type="evidence" value="ECO:0007669"/>
    <property type="project" value="TreeGrafter"/>
</dbReference>
<dbReference type="PANTHER" id="PTHR30290">
    <property type="entry name" value="PERIPLASMIC BINDING COMPONENT OF ABC TRANSPORTER"/>
    <property type="match status" value="1"/>
</dbReference>
<comment type="similarity">
    <text evidence="1">Belongs to the bacterial solute-binding protein 5 family.</text>
</comment>
<comment type="caution">
    <text evidence="6">The sequence shown here is derived from an EMBL/GenBank/DDBJ whole genome shotgun (WGS) entry which is preliminary data.</text>
</comment>
<reference evidence="6 7" key="1">
    <citation type="submission" date="2010-10" db="EMBL/GenBank/DDBJ databases">
        <authorList>
            <person name="Durkin A.S."/>
            <person name="Madupu R."/>
            <person name="Torralba M."/>
            <person name="Gillis M."/>
            <person name="Methe B."/>
            <person name="Sutton G."/>
            <person name="Nelson K.E."/>
        </authorList>
    </citation>
    <scope>NUCLEOTIDE SEQUENCE [LARGE SCALE GENOMIC DNA]</scope>
    <source>
        <strain evidence="6 7">ACS-139-V-Col8</strain>
    </source>
</reference>
<keyword evidence="7" id="KW-1185">Reference proteome</keyword>
<sequence length="589" mass="66059">MKKSLIKSFAASTAVLSLVASLSPLALDHVAAQEDAKIFDSKVENKGDAIEGGDLKYAVMSGSTFAGVFNSMFYSDSTDSQVISMFNPGIIGYNENFEVDSSGFADIDIDQDNKQVTITIPKDQKWDDGEPITIDDVIFPYYVIGHKDYAGIRYGADYENVEGMEEYHNGESEEISGLERVDDYTLTVHYKEFSPSMLQAGGGISAYMEPEHIFKDIEVKDMEDSEPVRKMPVGFGPFKVESITPGEAVKFVRNDNYYKDLAAVDSVTMEIVNPSTIVAELKAGHYDVASLPSDQYETFKDAKNFKTLGVLANTYTYIAFKFGTWDDEKGEIKMDDSKIVNNKALRQAMAYAIDNAAVTQEFYQGIRIAANSHITPNFKDYNNPDQKGYEFNPDKAKQLLADAGFKDTNNDGFVEDPNGNEFTLHFASMSGGETAEPLAQYYIQSWQQVGIHVELTDGKLMEMNSFYDRIQNDDENIDIYQAAMGVGGDPNPRGLWGRSEPFNYARWGSGENDKFLEQMSSPEAFDAKARQKMYYDWQKYMMEEIPSIPTMFRQELTAVNNRVSNWDITIGNDLEWSQVKLLADSPIAE</sequence>
<dbReference type="Pfam" id="PF00496">
    <property type="entry name" value="SBP_bac_5"/>
    <property type="match status" value="1"/>
</dbReference>
<dbReference type="OrthoDB" id="9796817at2"/>
<evidence type="ECO:0000256" key="1">
    <source>
        <dbReference type="ARBA" id="ARBA00005695"/>
    </source>
</evidence>
<dbReference type="InterPro" id="IPR000914">
    <property type="entry name" value="SBP_5_dom"/>
</dbReference>
<dbReference type="GO" id="GO:0043190">
    <property type="term" value="C:ATP-binding cassette (ABC) transporter complex"/>
    <property type="evidence" value="ECO:0007669"/>
    <property type="project" value="InterPro"/>
</dbReference>
<gene>
    <name evidence="6" type="ORF">HMPREF9257_1245</name>
</gene>
<feature type="domain" description="Solute-binding protein family 5" evidence="5">
    <location>
        <begin position="108"/>
        <end position="496"/>
    </location>
</feature>
<protein>
    <submittedName>
        <fullName evidence="6">ABC transporter, substrate-binding protein, family 5</fullName>
    </submittedName>
</protein>
<evidence type="ECO:0000256" key="3">
    <source>
        <dbReference type="ARBA" id="ARBA00022729"/>
    </source>
</evidence>
<dbReference type="EMBL" id="AENN01000015">
    <property type="protein sequence ID" value="EFR31054.1"/>
    <property type="molecule type" value="Genomic_DNA"/>
</dbReference>
<dbReference type="Gene3D" id="3.90.76.10">
    <property type="entry name" value="Dipeptide-binding Protein, Domain 1"/>
    <property type="match status" value="1"/>
</dbReference>
<dbReference type="InterPro" id="IPR039424">
    <property type="entry name" value="SBP_5"/>
</dbReference>
<evidence type="ECO:0000259" key="5">
    <source>
        <dbReference type="Pfam" id="PF00496"/>
    </source>
</evidence>